<name>A0A4C1UQX2_EUMVA</name>
<dbReference type="EMBL" id="BGZK01000209">
    <property type="protein sequence ID" value="GBP28620.1"/>
    <property type="molecule type" value="Genomic_DNA"/>
</dbReference>
<evidence type="ECO:0000256" key="1">
    <source>
        <dbReference type="SAM" id="MobiDB-lite"/>
    </source>
</evidence>
<evidence type="ECO:0000313" key="2">
    <source>
        <dbReference type="EMBL" id="GBP28620.1"/>
    </source>
</evidence>
<sequence>MSVKQERHAKIVLCGNLPTFTGNGAPPNLNRVKKIKTATKKNRGCGEDGGGRKENTREPRELRAPTYDYAINQFTIELYDTNEPDSLAQNMPPRRAHGQRCRYVYQNASNRSVAASRVVPPEAAGRRAR</sequence>
<proteinExistence type="predicted"/>
<accession>A0A4C1UQX2</accession>
<comment type="caution">
    <text evidence="2">The sequence shown here is derived from an EMBL/GenBank/DDBJ whole genome shotgun (WGS) entry which is preliminary data.</text>
</comment>
<dbReference type="Proteomes" id="UP000299102">
    <property type="component" value="Unassembled WGS sequence"/>
</dbReference>
<protein>
    <submittedName>
        <fullName evidence="2">Uncharacterized protein</fullName>
    </submittedName>
</protein>
<keyword evidence="3" id="KW-1185">Reference proteome</keyword>
<organism evidence="2 3">
    <name type="scientific">Eumeta variegata</name>
    <name type="common">Bagworm moth</name>
    <name type="synonym">Eumeta japonica</name>
    <dbReference type="NCBI Taxonomy" id="151549"/>
    <lineage>
        <taxon>Eukaryota</taxon>
        <taxon>Metazoa</taxon>
        <taxon>Ecdysozoa</taxon>
        <taxon>Arthropoda</taxon>
        <taxon>Hexapoda</taxon>
        <taxon>Insecta</taxon>
        <taxon>Pterygota</taxon>
        <taxon>Neoptera</taxon>
        <taxon>Endopterygota</taxon>
        <taxon>Lepidoptera</taxon>
        <taxon>Glossata</taxon>
        <taxon>Ditrysia</taxon>
        <taxon>Tineoidea</taxon>
        <taxon>Psychidae</taxon>
        <taxon>Oiketicinae</taxon>
        <taxon>Eumeta</taxon>
    </lineage>
</organism>
<evidence type="ECO:0000313" key="3">
    <source>
        <dbReference type="Proteomes" id="UP000299102"/>
    </source>
</evidence>
<feature type="compositionally biased region" description="Basic and acidic residues" evidence="1">
    <location>
        <begin position="44"/>
        <end position="63"/>
    </location>
</feature>
<dbReference type="AlphaFoldDB" id="A0A4C1UQX2"/>
<gene>
    <name evidence="2" type="ORF">EVAR_85819_1</name>
</gene>
<feature type="region of interest" description="Disordered" evidence="1">
    <location>
        <begin position="38"/>
        <end position="64"/>
    </location>
</feature>
<reference evidence="2 3" key="1">
    <citation type="journal article" date="2019" name="Commun. Biol.">
        <title>The bagworm genome reveals a unique fibroin gene that provides high tensile strength.</title>
        <authorList>
            <person name="Kono N."/>
            <person name="Nakamura H."/>
            <person name="Ohtoshi R."/>
            <person name="Tomita M."/>
            <person name="Numata K."/>
            <person name="Arakawa K."/>
        </authorList>
    </citation>
    <scope>NUCLEOTIDE SEQUENCE [LARGE SCALE GENOMIC DNA]</scope>
</reference>